<organism evidence="1 2">
    <name type="scientific">Symbiodinium natans</name>
    <dbReference type="NCBI Taxonomy" id="878477"/>
    <lineage>
        <taxon>Eukaryota</taxon>
        <taxon>Sar</taxon>
        <taxon>Alveolata</taxon>
        <taxon>Dinophyceae</taxon>
        <taxon>Suessiales</taxon>
        <taxon>Symbiodiniaceae</taxon>
        <taxon>Symbiodinium</taxon>
    </lineage>
</organism>
<accession>A0A812I2F7</accession>
<proteinExistence type="predicted"/>
<protein>
    <submittedName>
        <fullName evidence="1">Uncharacterized protein</fullName>
    </submittedName>
</protein>
<gene>
    <name evidence="1" type="ORF">SNAT2548_LOCUS2670</name>
</gene>
<name>A0A812I2F7_9DINO</name>
<sequence length="191" mass="18945">MAAPVPAPPALGDANANALVHAVPAGMGPAAVGAALKKRKIVETLESAGRATLHELGEYRTHEHRVAALHAAGGAAAGAAAGGGAAAGAPPWFAAAMAPLLARLDAADARSRNAGCRRNGDAIVPLPSTVALGAAVPAAFPANLGALRRLNVAQLTALENFYGLLGVGTVRTRKQALGLHLTGIRGLCLTS</sequence>
<reference evidence="1" key="1">
    <citation type="submission" date="2021-02" db="EMBL/GenBank/DDBJ databases">
        <authorList>
            <person name="Dougan E. K."/>
            <person name="Rhodes N."/>
            <person name="Thang M."/>
            <person name="Chan C."/>
        </authorList>
    </citation>
    <scope>NUCLEOTIDE SEQUENCE</scope>
</reference>
<comment type="caution">
    <text evidence="1">The sequence shown here is derived from an EMBL/GenBank/DDBJ whole genome shotgun (WGS) entry which is preliminary data.</text>
</comment>
<evidence type="ECO:0000313" key="2">
    <source>
        <dbReference type="Proteomes" id="UP000604046"/>
    </source>
</evidence>
<dbReference type="Proteomes" id="UP000604046">
    <property type="component" value="Unassembled WGS sequence"/>
</dbReference>
<keyword evidence="2" id="KW-1185">Reference proteome</keyword>
<evidence type="ECO:0000313" key="1">
    <source>
        <dbReference type="EMBL" id="CAE6971882.1"/>
    </source>
</evidence>
<dbReference type="EMBL" id="CAJNDS010000158">
    <property type="protein sequence ID" value="CAE6971882.1"/>
    <property type="molecule type" value="Genomic_DNA"/>
</dbReference>
<dbReference type="OrthoDB" id="442395at2759"/>
<dbReference type="AlphaFoldDB" id="A0A812I2F7"/>